<name>E1RDK7_METP4</name>
<keyword evidence="2" id="KW-1185">Reference proteome</keyword>
<dbReference type="Proteomes" id="UP000006565">
    <property type="component" value="Chromosome"/>
</dbReference>
<organism evidence="1 2">
    <name type="scientific">Methanolacinia petrolearia (strain DSM 11571 / OCM 486 / SEBR 4847)</name>
    <name type="common">Methanoplanus petrolearius</name>
    <dbReference type="NCBI Taxonomy" id="679926"/>
    <lineage>
        <taxon>Archaea</taxon>
        <taxon>Methanobacteriati</taxon>
        <taxon>Methanobacteriota</taxon>
        <taxon>Stenosarchaea group</taxon>
        <taxon>Methanomicrobia</taxon>
        <taxon>Methanomicrobiales</taxon>
        <taxon>Methanomicrobiaceae</taxon>
        <taxon>Methanolacinia</taxon>
    </lineage>
</organism>
<dbReference type="InterPro" id="IPR012056">
    <property type="entry name" value="NiFe_EhaM"/>
</dbReference>
<dbReference type="eggNOG" id="arCOG04835">
    <property type="taxonomic scope" value="Archaea"/>
</dbReference>
<dbReference type="KEGG" id="mpi:Mpet_1199"/>
<protein>
    <submittedName>
        <fullName evidence="1">Uncharacterized protein</fullName>
    </submittedName>
</protein>
<accession>E1RDK7</accession>
<dbReference type="STRING" id="679926.Mpet_1199"/>
<dbReference type="Gene3D" id="1.10.3070.10">
    <property type="entry name" value="EhaM-like"/>
    <property type="match status" value="1"/>
</dbReference>
<gene>
    <name evidence="1" type="ordered locus">Mpet_1199</name>
</gene>
<sequence length="128" mass="14518">MTDFIYEKDLTNMKLKILSSPFHTRMVDELSKKYGISRSALMKTMIENLDMSLLENLPARYNAWKSDVNDSELDREIGAMLFVNYIPLLSEGDAESVLDKAKTEMDSGVTREAAVSNGIKEMSGMIRR</sequence>
<dbReference type="AlphaFoldDB" id="E1RDK7"/>
<dbReference type="HOGENOM" id="CLU_1965580_0_0_2"/>
<dbReference type="SUPFAM" id="SSF101332">
    <property type="entry name" value="Hypothetical protein MTH393"/>
    <property type="match status" value="1"/>
</dbReference>
<proteinExistence type="predicted"/>
<dbReference type="Pfam" id="PF09218">
    <property type="entry name" value="EhaM"/>
    <property type="match status" value="1"/>
</dbReference>
<dbReference type="EMBL" id="CP002117">
    <property type="protein sequence ID" value="ADN35960.1"/>
    <property type="molecule type" value="Genomic_DNA"/>
</dbReference>
<dbReference type="GeneID" id="9743665"/>
<dbReference type="OrthoDB" id="111092at2157"/>
<evidence type="ECO:0000313" key="2">
    <source>
        <dbReference type="Proteomes" id="UP000006565"/>
    </source>
</evidence>
<dbReference type="InterPro" id="IPR036606">
    <property type="entry name" value="EhaM-like_sf"/>
</dbReference>
<reference evidence="1 2" key="1">
    <citation type="journal article" date="2010" name="Stand. Genomic Sci.">
        <title>Complete genome sequence of Methanoplanus petrolearius type strain (SEBR 4847).</title>
        <authorList>
            <person name="Brambilla E."/>
            <person name="Djao O.D."/>
            <person name="Daligault H."/>
            <person name="Lapidus A."/>
            <person name="Lucas S."/>
            <person name="Hammon N."/>
            <person name="Nolan M."/>
            <person name="Tice H."/>
            <person name="Cheng J.F."/>
            <person name="Han C."/>
            <person name="Tapia R."/>
            <person name="Goodwin L."/>
            <person name="Pitluck S."/>
            <person name="Liolios K."/>
            <person name="Ivanova N."/>
            <person name="Mavromatis K."/>
            <person name="Mikhailova N."/>
            <person name="Pati A."/>
            <person name="Chen A."/>
            <person name="Palaniappan K."/>
            <person name="Land M."/>
            <person name="Hauser L."/>
            <person name="Chang Y.J."/>
            <person name="Jeffries C.D."/>
            <person name="Rohde M."/>
            <person name="Spring S."/>
            <person name="Sikorski J."/>
            <person name="Goker M."/>
            <person name="Woyke T."/>
            <person name="Bristow J."/>
            <person name="Eisen J.A."/>
            <person name="Markowitz V."/>
            <person name="Hugenholtz P."/>
            <person name="Kyrpides N.C."/>
            <person name="Klenk H.P."/>
        </authorList>
    </citation>
    <scope>NUCLEOTIDE SEQUENCE [LARGE SCALE GENOMIC DNA]</scope>
    <source>
        <strain evidence="2">DSM 11571 / OCM 486 / SEBR 4847</strain>
    </source>
</reference>
<dbReference type="RefSeq" id="WP_013329138.1">
    <property type="nucleotide sequence ID" value="NC_014507.1"/>
</dbReference>
<evidence type="ECO:0000313" key="1">
    <source>
        <dbReference type="EMBL" id="ADN35960.1"/>
    </source>
</evidence>